<keyword evidence="1" id="KW-1133">Transmembrane helix</keyword>
<keyword evidence="3" id="KW-1185">Reference proteome</keyword>
<feature type="transmembrane region" description="Helical" evidence="1">
    <location>
        <begin position="39"/>
        <end position="62"/>
    </location>
</feature>
<protein>
    <recommendedName>
        <fullName evidence="4">DUF2768 domain-containing protein</fullName>
    </recommendedName>
</protein>
<keyword evidence="1" id="KW-0472">Membrane</keyword>
<keyword evidence="1" id="KW-0812">Transmembrane</keyword>
<dbReference type="InterPro" id="IPR020076">
    <property type="entry name" value="DUF2768"/>
</dbReference>
<evidence type="ECO:0008006" key="4">
    <source>
        <dbReference type="Google" id="ProtNLM"/>
    </source>
</evidence>
<sequence>MSAGMAGMWLSFVAMGMMIVAALLILLSRTRLKGIIRGFISVIAYILLVFGALLMMLVVMTWPE</sequence>
<name>A0A8J2VUK7_9BACL</name>
<dbReference type="Pfam" id="PF10966">
    <property type="entry name" value="DUF2768"/>
    <property type="match status" value="1"/>
</dbReference>
<evidence type="ECO:0000313" key="3">
    <source>
        <dbReference type="Proteomes" id="UP000628775"/>
    </source>
</evidence>
<accession>A0A8J2VUK7</accession>
<dbReference type="AlphaFoldDB" id="A0A8J2VUK7"/>
<evidence type="ECO:0000313" key="2">
    <source>
        <dbReference type="EMBL" id="GGE38685.1"/>
    </source>
</evidence>
<feature type="transmembrane region" description="Helical" evidence="1">
    <location>
        <begin position="6"/>
        <end position="27"/>
    </location>
</feature>
<proteinExistence type="predicted"/>
<dbReference type="EMBL" id="BMIR01000006">
    <property type="protein sequence ID" value="GGE38685.1"/>
    <property type="molecule type" value="Genomic_DNA"/>
</dbReference>
<reference evidence="2" key="2">
    <citation type="submission" date="2020-09" db="EMBL/GenBank/DDBJ databases">
        <authorList>
            <person name="Sun Q."/>
            <person name="Zhou Y."/>
        </authorList>
    </citation>
    <scope>NUCLEOTIDE SEQUENCE</scope>
    <source>
        <strain evidence="2">CGMCC 1.15371</strain>
    </source>
</reference>
<organism evidence="2 3">
    <name type="scientific">Pullulanibacillus camelliae</name>
    <dbReference type="NCBI Taxonomy" id="1707096"/>
    <lineage>
        <taxon>Bacteria</taxon>
        <taxon>Bacillati</taxon>
        <taxon>Bacillota</taxon>
        <taxon>Bacilli</taxon>
        <taxon>Bacillales</taxon>
        <taxon>Sporolactobacillaceae</taxon>
        <taxon>Pullulanibacillus</taxon>
    </lineage>
</organism>
<comment type="caution">
    <text evidence="2">The sequence shown here is derived from an EMBL/GenBank/DDBJ whole genome shotgun (WGS) entry which is preliminary data.</text>
</comment>
<evidence type="ECO:0000256" key="1">
    <source>
        <dbReference type="SAM" id="Phobius"/>
    </source>
</evidence>
<gene>
    <name evidence="2" type="ORF">GCM10011391_16860</name>
</gene>
<dbReference type="Proteomes" id="UP000628775">
    <property type="component" value="Unassembled WGS sequence"/>
</dbReference>
<reference evidence="2" key="1">
    <citation type="journal article" date="2014" name="Int. J. Syst. Evol. Microbiol.">
        <title>Complete genome sequence of Corynebacterium casei LMG S-19264T (=DSM 44701T), isolated from a smear-ripened cheese.</title>
        <authorList>
            <consortium name="US DOE Joint Genome Institute (JGI-PGF)"/>
            <person name="Walter F."/>
            <person name="Albersmeier A."/>
            <person name="Kalinowski J."/>
            <person name="Ruckert C."/>
        </authorList>
    </citation>
    <scope>NUCLEOTIDE SEQUENCE</scope>
    <source>
        <strain evidence="2">CGMCC 1.15371</strain>
    </source>
</reference>
<dbReference type="RefSeq" id="WP_188692098.1">
    <property type="nucleotide sequence ID" value="NZ_BMIR01000006.1"/>
</dbReference>